<dbReference type="InterPro" id="IPR032466">
    <property type="entry name" value="Metal_Hydrolase"/>
</dbReference>
<keyword evidence="3" id="KW-0378">Hydrolase</keyword>
<protein>
    <submittedName>
        <fullName evidence="7">Guanine deaminase</fullName>
    </submittedName>
</protein>
<dbReference type="Gene3D" id="3.20.20.140">
    <property type="entry name" value="Metal-dependent hydrolases"/>
    <property type="match status" value="1"/>
</dbReference>
<keyword evidence="4" id="KW-0862">Zinc</keyword>
<gene>
    <name evidence="7" type="primary">guaD</name>
    <name evidence="7" type="ORF">GCM10022204_17700</name>
</gene>
<keyword evidence="2" id="KW-0479">Metal-binding</keyword>
<dbReference type="PANTHER" id="PTHR11271:SF6">
    <property type="entry name" value="GUANINE DEAMINASE"/>
    <property type="match status" value="1"/>
</dbReference>
<evidence type="ECO:0000256" key="4">
    <source>
        <dbReference type="ARBA" id="ARBA00022833"/>
    </source>
</evidence>
<dbReference type="Gene3D" id="2.30.40.10">
    <property type="entry name" value="Urease, subunit C, domain 1"/>
    <property type="match status" value="1"/>
</dbReference>
<name>A0ABP7D600_9ACTN</name>
<dbReference type="NCBIfam" id="NF006679">
    <property type="entry name" value="PRK09228.1"/>
    <property type="match status" value="1"/>
</dbReference>
<dbReference type="SUPFAM" id="SSF51556">
    <property type="entry name" value="Metallo-dependent hydrolases"/>
    <property type="match status" value="1"/>
</dbReference>
<comment type="cofactor">
    <cofactor evidence="1">
        <name>Zn(2+)</name>
        <dbReference type="ChEBI" id="CHEBI:29105"/>
    </cofactor>
</comment>
<evidence type="ECO:0000313" key="8">
    <source>
        <dbReference type="Proteomes" id="UP001500051"/>
    </source>
</evidence>
<dbReference type="Proteomes" id="UP001500051">
    <property type="component" value="Unassembled WGS sequence"/>
</dbReference>
<dbReference type="InterPro" id="IPR011059">
    <property type="entry name" value="Metal-dep_hydrolase_composite"/>
</dbReference>
<dbReference type="PANTHER" id="PTHR11271">
    <property type="entry name" value="GUANINE DEAMINASE"/>
    <property type="match status" value="1"/>
</dbReference>
<dbReference type="Pfam" id="PF22039">
    <property type="entry name" value="HUTI_composite_bact"/>
    <property type="match status" value="1"/>
</dbReference>
<keyword evidence="8" id="KW-1185">Reference proteome</keyword>
<comment type="caution">
    <text evidence="7">The sequence shown here is derived from an EMBL/GenBank/DDBJ whole genome shotgun (WGS) entry which is preliminary data.</text>
</comment>
<evidence type="ECO:0000259" key="5">
    <source>
        <dbReference type="Pfam" id="PF01979"/>
    </source>
</evidence>
<dbReference type="Pfam" id="PF01979">
    <property type="entry name" value="Amidohydro_1"/>
    <property type="match status" value="1"/>
</dbReference>
<feature type="domain" description="Aminodeoxyfutalosine deaminase/Imidazolonepropionase-like composite" evidence="6">
    <location>
        <begin position="31"/>
        <end position="55"/>
    </location>
</feature>
<sequence>MTLFRSTILDIVGNPFRSDDPAGTLRADDDGGLVVTDGVIMARGPYARLRAEHPAEEIVDLTGGLLVPGFVDTHVHYPQVRAIGGLGMPLLDWLDRCALPEEARLADVAYAESVAEELMSCLVGAGTTTALVFGAHYATAMDSLFAASERTGLRVTSGLVVSDRILRPDLLTTPEQALAEGRVLVDRWHGRGNLRYAVTPRFSLSASEAMLHSCAELVGAAEGVFVTSHINENGAEVDQVASHFPARSHYLDTYDHHGLVGDRTVLAHNVHPTDHELEVMADRRSWVAHCPTSNAALGSGLFPFRRHDAYGVGVALGSDVGAGTGFSLIKEGLQAYFGQQLLGPDGLPLTPAHLLYLATRAGALALGLGDLVGDFAVGRRFDAVWLRPVPGSALDIVLRHAPDASEALAKVFALAAPADVAGVWVDGRQLTAGSPTSTRTRTALHTLTTTA</sequence>
<dbReference type="InterPro" id="IPR006680">
    <property type="entry name" value="Amidohydro-rel"/>
</dbReference>
<evidence type="ECO:0000313" key="7">
    <source>
        <dbReference type="EMBL" id="GAA3701360.1"/>
    </source>
</evidence>
<dbReference type="RefSeq" id="WP_344811962.1">
    <property type="nucleotide sequence ID" value="NZ_BAAAYX010000004.1"/>
</dbReference>
<dbReference type="InterPro" id="IPR051607">
    <property type="entry name" value="Metallo-dep_hydrolases"/>
</dbReference>
<dbReference type="SUPFAM" id="SSF51338">
    <property type="entry name" value="Composite domain of metallo-dependent hydrolases"/>
    <property type="match status" value="1"/>
</dbReference>
<accession>A0ABP7D600</accession>
<evidence type="ECO:0000256" key="1">
    <source>
        <dbReference type="ARBA" id="ARBA00001947"/>
    </source>
</evidence>
<feature type="domain" description="Amidohydrolase-related" evidence="5">
    <location>
        <begin position="66"/>
        <end position="429"/>
    </location>
</feature>
<organism evidence="7 8">
    <name type="scientific">Microlunatus aurantiacus</name>
    <dbReference type="NCBI Taxonomy" id="446786"/>
    <lineage>
        <taxon>Bacteria</taxon>
        <taxon>Bacillati</taxon>
        <taxon>Actinomycetota</taxon>
        <taxon>Actinomycetes</taxon>
        <taxon>Propionibacteriales</taxon>
        <taxon>Propionibacteriaceae</taxon>
        <taxon>Microlunatus</taxon>
    </lineage>
</organism>
<evidence type="ECO:0000259" key="6">
    <source>
        <dbReference type="Pfam" id="PF22039"/>
    </source>
</evidence>
<dbReference type="EMBL" id="BAAAYX010000004">
    <property type="protein sequence ID" value="GAA3701360.1"/>
    <property type="molecule type" value="Genomic_DNA"/>
</dbReference>
<evidence type="ECO:0000256" key="3">
    <source>
        <dbReference type="ARBA" id="ARBA00022801"/>
    </source>
</evidence>
<evidence type="ECO:0000256" key="2">
    <source>
        <dbReference type="ARBA" id="ARBA00022723"/>
    </source>
</evidence>
<reference evidence="8" key="1">
    <citation type="journal article" date="2019" name="Int. J. Syst. Evol. Microbiol.">
        <title>The Global Catalogue of Microorganisms (GCM) 10K type strain sequencing project: providing services to taxonomists for standard genome sequencing and annotation.</title>
        <authorList>
            <consortium name="The Broad Institute Genomics Platform"/>
            <consortium name="The Broad Institute Genome Sequencing Center for Infectious Disease"/>
            <person name="Wu L."/>
            <person name="Ma J."/>
        </authorList>
    </citation>
    <scope>NUCLEOTIDE SEQUENCE [LARGE SCALE GENOMIC DNA]</scope>
    <source>
        <strain evidence="8">JCM 16548</strain>
    </source>
</reference>
<proteinExistence type="predicted"/>
<dbReference type="InterPro" id="IPR054418">
    <property type="entry name" value="MQNX/HUTI_composite_N"/>
</dbReference>